<keyword evidence="3" id="KW-1185">Reference proteome</keyword>
<evidence type="ECO:0000313" key="2">
    <source>
        <dbReference type="EMBL" id="BDQ33894.1"/>
    </source>
</evidence>
<feature type="domain" description="Exonuclease" evidence="1">
    <location>
        <begin position="34"/>
        <end position="198"/>
    </location>
</feature>
<dbReference type="InterPro" id="IPR036397">
    <property type="entry name" value="RNaseH_sf"/>
</dbReference>
<organism evidence="2 3">
    <name type="scientific">Pseudodesulfovibrio portus</name>
    <dbReference type="NCBI Taxonomy" id="231439"/>
    <lineage>
        <taxon>Bacteria</taxon>
        <taxon>Pseudomonadati</taxon>
        <taxon>Thermodesulfobacteriota</taxon>
        <taxon>Desulfovibrionia</taxon>
        <taxon>Desulfovibrionales</taxon>
        <taxon>Desulfovibrionaceae</taxon>
    </lineage>
</organism>
<evidence type="ECO:0000259" key="1">
    <source>
        <dbReference type="SMART" id="SM00479"/>
    </source>
</evidence>
<sequence>MGVRGKGRGITLFKGFLSPLPPAAGGIMQLEDVRFVAIDFETADPRRDSACAVGIVVVDQGEIVARDYRLIRPPRKKFNPFCVRVHGIHWSDVCDEPSFGDLWPELEPMFAGADFIVAHNASFDKSVLHTCCKEAGWDAPEQPFLCTVQLARKTWELACNKLPAVCEHLGIELDHHNAASDAEACALIAVNGFRENPGFLGKVK</sequence>
<accession>A0ABN6RS69</accession>
<evidence type="ECO:0000313" key="3">
    <source>
        <dbReference type="Proteomes" id="UP001061361"/>
    </source>
</evidence>
<dbReference type="SUPFAM" id="SSF53098">
    <property type="entry name" value="Ribonuclease H-like"/>
    <property type="match status" value="1"/>
</dbReference>
<dbReference type="Gene3D" id="3.30.420.10">
    <property type="entry name" value="Ribonuclease H-like superfamily/Ribonuclease H"/>
    <property type="match status" value="1"/>
</dbReference>
<dbReference type="InterPro" id="IPR012337">
    <property type="entry name" value="RNaseH-like_sf"/>
</dbReference>
<dbReference type="SMART" id="SM00479">
    <property type="entry name" value="EXOIII"/>
    <property type="match status" value="1"/>
</dbReference>
<dbReference type="Pfam" id="PF00929">
    <property type="entry name" value="RNase_T"/>
    <property type="match status" value="1"/>
</dbReference>
<gene>
    <name evidence="2" type="ORF">JCM14722_14360</name>
</gene>
<dbReference type="EMBL" id="AP026708">
    <property type="protein sequence ID" value="BDQ33894.1"/>
    <property type="molecule type" value="Genomic_DNA"/>
</dbReference>
<proteinExistence type="predicted"/>
<dbReference type="PANTHER" id="PTHR30231">
    <property type="entry name" value="DNA POLYMERASE III SUBUNIT EPSILON"/>
    <property type="match status" value="1"/>
</dbReference>
<reference evidence="2" key="1">
    <citation type="submission" date="2022-08" db="EMBL/GenBank/DDBJ databases">
        <title>Genome Sequence of the sulphate-reducing bacterium, Pseudodesulfovibrio portus JCM14722.</title>
        <authorList>
            <person name="Kondo R."/>
            <person name="Kataoka T."/>
        </authorList>
    </citation>
    <scope>NUCLEOTIDE SEQUENCE</scope>
    <source>
        <strain evidence="2">JCM 14722</strain>
    </source>
</reference>
<protein>
    <submittedName>
        <fullName evidence="2">DNA polymerase III subunit epsilon</fullName>
    </submittedName>
</protein>
<name>A0ABN6RS69_9BACT</name>
<dbReference type="InterPro" id="IPR013520">
    <property type="entry name" value="Ribonucl_H"/>
</dbReference>
<dbReference type="Proteomes" id="UP001061361">
    <property type="component" value="Chromosome"/>
</dbReference>
<dbReference type="CDD" id="cd06130">
    <property type="entry name" value="DNA_pol_III_epsilon_like"/>
    <property type="match status" value="1"/>
</dbReference>
<dbReference type="PANTHER" id="PTHR30231:SF42">
    <property type="entry name" value="EXONUCLEASE"/>
    <property type="match status" value="1"/>
</dbReference>